<dbReference type="InterPro" id="IPR050311">
    <property type="entry name" value="ORC1/CDC6"/>
</dbReference>
<keyword evidence="3 5" id="KW-0547">Nucleotide-binding</keyword>
<dbReference type="SMART" id="SM01074">
    <property type="entry name" value="Cdc6_C"/>
    <property type="match status" value="1"/>
</dbReference>
<keyword evidence="4 5" id="KW-0067">ATP-binding</keyword>
<dbReference type="Proteomes" id="UP001501729">
    <property type="component" value="Unassembled WGS sequence"/>
</dbReference>
<evidence type="ECO:0000256" key="1">
    <source>
        <dbReference type="ARBA" id="ARBA00006184"/>
    </source>
</evidence>
<comment type="caution">
    <text evidence="8">The sequence shown here is derived from an EMBL/GenBank/DDBJ whole genome shotgun (WGS) entry which is preliminary data.</text>
</comment>
<dbReference type="SUPFAM" id="SSF46785">
    <property type="entry name" value="Winged helix' DNA-binding domain"/>
    <property type="match status" value="1"/>
</dbReference>
<dbReference type="Gene3D" id="1.10.8.60">
    <property type="match status" value="1"/>
</dbReference>
<gene>
    <name evidence="8" type="ORF">GCM10025751_45700</name>
</gene>
<evidence type="ECO:0000256" key="3">
    <source>
        <dbReference type="ARBA" id="ARBA00022741"/>
    </source>
</evidence>
<dbReference type="Gene3D" id="1.10.10.10">
    <property type="entry name" value="Winged helix-like DNA-binding domain superfamily/Winged helix DNA-binding domain"/>
    <property type="match status" value="1"/>
</dbReference>
<dbReference type="HAMAP" id="MF_01407">
    <property type="entry name" value="ORC1_type_DNA_replic_protein"/>
    <property type="match status" value="1"/>
</dbReference>
<dbReference type="FunFam" id="1.10.8.60:FF:000073">
    <property type="entry name" value="ORC1-type DNA replication protein"/>
    <property type="match status" value="1"/>
</dbReference>
<dbReference type="AlphaFoldDB" id="A0AAV3UNJ1"/>
<accession>A0AAV3UNJ1</accession>
<dbReference type="GO" id="GO:0006260">
    <property type="term" value="P:DNA replication"/>
    <property type="evidence" value="ECO:0007669"/>
    <property type="project" value="UniProtKB-UniRule"/>
</dbReference>
<keyword evidence="9" id="KW-1185">Reference proteome</keyword>
<dbReference type="SMART" id="SM00382">
    <property type="entry name" value="AAA"/>
    <property type="match status" value="1"/>
</dbReference>
<dbReference type="Pfam" id="PF22703">
    <property type="entry name" value="Cdc6_lid"/>
    <property type="match status" value="1"/>
</dbReference>
<dbReference type="InterPro" id="IPR027417">
    <property type="entry name" value="P-loop_NTPase"/>
</dbReference>
<evidence type="ECO:0000259" key="7">
    <source>
        <dbReference type="SMART" id="SM01074"/>
    </source>
</evidence>
<evidence type="ECO:0000259" key="6">
    <source>
        <dbReference type="SMART" id="SM00382"/>
    </source>
</evidence>
<organism evidence="8 9">
    <name type="scientific">Haladaptatus pallidirubidus</name>
    <dbReference type="NCBI Taxonomy" id="1008152"/>
    <lineage>
        <taxon>Archaea</taxon>
        <taxon>Methanobacteriati</taxon>
        <taxon>Methanobacteriota</taxon>
        <taxon>Stenosarchaea group</taxon>
        <taxon>Halobacteria</taxon>
        <taxon>Halobacteriales</taxon>
        <taxon>Haladaptataceae</taxon>
        <taxon>Haladaptatus</taxon>
    </lineage>
</organism>
<dbReference type="Pfam" id="PF09079">
    <property type="entry name" value="WHD_Cdc6"/>
    <property type="match status" value="1"/>
</dbReference>
<dbReference type="InterPro" id="IPR036388">
    <property type="entry name" value="WH-like_DNA-bd_sf"/>
</dbReference>
<dbReference type="PANTHER" id="PTHR10763">
    <property type="entry name" value="CELL DIVISION CONTROL PROTEIN 6-RELATED"/>
    <property type="match status" value="1"/>
</dbReference>
<evidence type="ECO:0000256" key="2">
    <source>
        <dbReference type="ARBA" id="ARBA00022705"/>
    </source>
</evidence>
<protein>
    <recommendedName>
        <fullName evidence="5">ORC1-type DNA replication protein</fullName>
    </recommendedName>
</protein>
<proteinExistence type="inferred from homology"/>
<evidence type="ECO:0000256" key="4">
    <source>
        <dbReference type="ARBA" id="ARBA00022840"/>
    </source>
</evidence>
<dbReference type="InterPro" id="IPR014277">
    <property type="entry name" value="Orc1/Cdc6_arc"/>
</dbReference>
<sequence>MADLFETSMAPRFQPDDTLYKRRNTLKVEYVPDEIVGRDNEIEEYEAALQPIINGEYPDNIFIYGKTGVGKTAVTNFLLNELEDSADHFDVDISVVTVNCDGLSTSYQAAITLVNKFREPEHHIAETGHPQSKVYRLLWNELNKHSGTVLIILDEIDHITDDTFLYQITRADNNGYINNIQLGLIGISNDSTFREHLDAKVQSSLCETEISFPPYGTEELQKVLEQRAKIAFHQNALEDGVIPLCAALGRQDGGDARRAIMLLRKAGDLARTENAEAVTTNHVERAQEKLEAQQSMDIMRDLTEHEQLTLYALITLAAENATPARSRVVYQRYKELCEFQGRDPRTARRMRSFLSDFEILNLTLSQMEHRGQDGGTYREHEVNRDIATVVDALQTVISEFGAHRSIIEYLPDSGEEFPAM</sequence>
<evidence type="ECO:0000313" key="8">
    <source>
        <dbReference type="EMBL" id="GAA5060514.1"/>
    </source>
</evidence>
<dbReference type="InterPro" id="IPR055237">
    <property type="entry name" value="Cdc6_lid"/>
</dbReference>
<dbReference type="GO" id="GO:0005524">
    <property type="term" value="F:ATP binding"/>
    <property type="evidence" value="ECO:0007669"/>
    <property type="project" value="UniProtKB-UniRule"/>
</dbReference>
<dbReference type="SUPFAM" id="SSF52540">
    <property type="entry name" value="P-loop containing nucleoside triphosphate hydrolases"/>
    <property type="match status" value="1"/>
</dbReference>
<feature type="domain" description="AAA+ ATPase" evidence="6">
    <location>
        <begin position="57"/>
        <end position="207"/>
    </location>
</feature>
<dbReference type="InterPro" id="IPR036390">
    <property type="entry name" value="WH_DNA-bd_sf"/>
</dbReference>
<dbReference type="CDD" id="cd08768">
    <property type="entry name" value="Cdc6_C"/>
    <property type="match status" value="1"/>
</dbReference>
<dbReference type="Pfam" id="PF13401">
    <property type="entry name" value="AAA_22"/>
    <property type="match status" value="1"/>
</dbReference>
<comment type="function">
    <text evidence="5">Involved in regulation of DNA replication.</text>
</comment>
<name>A0AAV3UNJ1_9EURY</name>
<dbReference type="PANTHER" id="PTHR10763:SF22">
    <property type="entry name" value="ORC1-TYPE DNA REPLICATION PROTEIN"/>
    <property type="match status" value="1"/>
</dbReference>
<dbReference type="CDD" id="cd00009">
    <property type="entry name" value="AAA"/>
    <property type="match status" value="1"/>
</dbReference>
<dbReference type="EMBL" id="BAABKX010000019">
    <property type="protein sequence ID" value="GAA5060514.1"/>
    <property type="molecule type" value="Genomic_DNA"/>
</dbReference>
<dbReference type="InterPro" id="IPR049945">
    <property type="entry name" value="AAA_22"/>
</dbReference>
<dbReference type="InterPro" id="IPR015163">
    <property type="entry name" value="Cdc6_C"/>
</dbReference>
<comment type="similarity">
    <text evidence="1 5">Belongs to the CDC6/cdc18 family.</text>
</comment>
<feature type="domain" description="Cdc6 C-terminal" evidence="7">
    <location>
        <begin position="310"/>
        <end position="393"/>
    </location>
</feature>
<feature type="binding site" evidence="5">
    <location>
        <position position="215"/>
    </location>
    <ligand>
        <name>ATP</name>
        <dbReference type="ChEBI" id="CHEBI:30616"/>
    </ligand>
</feature>
<dbReference type="InterPro" id="IPR003593">
    <property type="entry name" value="AAA+_ATPase"/>
</dbReference>
<feature type="binding site" evidence="5">
    <location>
        <position position="227"/>
    </location>
    <ligand>
        <name>ATP</name>
        <dbReference type="ChEBI" id="CHEBI:30616"/>
    </ligand>
</feature>
<evidence type="ECO:0000313" key="9">
    <source>
        <dbReference type="Proteomes" id="UP001501729"/>
    </source>
</evidence>
<feature type="binding site" evidence="5">
    <location>
        <begin position="69"/>
        <end position="73"/>
    </location>
    <ligand>
        <name>ATP</name>
        <dbReference type="ChEBI" id="CHEBI:30616"/>
    </ligand>
</feature>
<dbReference type="Gene3D" id="3.40.50.300">
    <property type="entry name" value="P-loop containing nucleotide triphosphate hydrolases"/>
    <property type="match status" value="1"/>
</dbReference>
<dbReference type="NCBIfam" id="TIGR02928">
    <property type="entry name" value="orc1/cdc6 family replication initiation protein"/>
    <property type="match status" value="1"/>
</dbReference>
<evidence type="ECO:0000256" key="5">
    <source>
        <dbReference type="HAMAP-Rule" id="MF_01407"/>
    </source>
</evidence>
<keyword evidence="2 5" id="KW-0235">DNA replication</keyword>
<reference evidence="8 9" key="1">
    <citation type="journal article" date="2019" name="Int. J. Syst. Evol. Microbiol.">
        <title>The Global Catalogue of Microorganisms (GCM) 10K type strain sequencing project: providing services to taxonomists for standard genome sequencing and annotation.</title>
        <authorList>
            <consortium name="The Broad Institute Genomics Platform"/>
            <consortium name="The Broad Institute Genome Sequencing Center for Infectious Disease"/>
            <person name="Wu L."/>
            <person name="Ma J."/>
        </authorList>
    </citation>
    <scope>NUCLEOTIDE SEQUENCE [LARGE SCALE GENOMIC DNA]</scope>
    <source>
        <strain evidence="8 9">JCM 17504</strain>
    </source>
</reference>
<dbReference type="GO" id="GO:0016887">
    <property type="term" value="F:ATP hydrolysis activity"/>
    <property type="evidence" value="ECO:0007669"/>
    <property type="project" value="InterPro"/>
</dbReference>